<feature type="transmembrane region" description="Helical" evidence="7">
    <location>
        <begin position="9"/>
        <end position="28"/>
    </location>
</feature>
<dbReference type="PANTHER" id="PTHR32089">
    <property type="entry name" value="METHYL-ACCEPTING CHEMOTAXIS PROTEIN MCPB"/>
    <property type="match status" value="1"/>
</dbReference>
<proteinExistence type="predicted"/>
<dbReference type="Pfam" id="PF00015">
    <property type="entry name" value="MCPsignal"/>
    <property type="match status" value="1"/>
</dbReference>
<keyword evidence="10" id="KW-1185">Reference proteome</keyword>
<comment type="caution">
    <text evidence="9">The sequence shown here is derived from an EMBL/GenBank/DDBJ whole genome shotgun (WGS) entry which is preliminary data.</text>
</comment>
<comment type="subcellular location">
    <subcellularLocation>
        <location evidence="1">Membrane</location>
        <topology evidence="1">Multi-pass membrane protein</topology>
    </subcellularLocation>
</comment>
<keyword evidence="5 6" id="KW-0807">Transducer</keyword>
<evidence type="ECO:0000256" key="4">
    <source>
        <dbReference type="ARBA" id="ARBA00023136"/>
    </source>
</evidence>
<evidence type="ECO:0000256" key="3">
    <source>
        <dbReference type="ARBA" id="ARBA00022989"/>
    </source>
</evidence>
<keyword evidence="2 7" id="KW-0812">Transmembrane</keyword>
<keyword evidence="4 7" id="KW-0472">Membrane</keyword>
<evidence type="ECO:0000256" key="2">
    <source>
        <dbReference type="ARBA" id="ARBA00022692"/>
    </source>
</evidence>
<dbReference type="Gene3D" id="1.10.287.950">
    <property type="entry name" value="Methyl-accepting chemotaxis protein"/>
    <property type="match status" value="1"/>
</dbReference>
<organism evidence="9 10">
    <name type="scientific">Colwellia marinimaniae</name>
    <dbReference type="NCBI Taxonomy" id="1513592"/>
    <lineage>
        <taxon>Bacteria</taxon>
        <taxon>Pseudomonadati</taxon>
        <taxon>Pseudomonadota</taxon>
        <taxon>Gammaproteobacteria</taxon>
        <taxon>Alteromonadales</taxon>
        <taxon>Colwelliaceae</taxon>
        <taxon>Colwellia</taxon>
    </lineage>
</organism>
<evidence type="ECO:0000256" key="5">
    <source>
        <dbReference type="ARBA" id="ARBA00023224"/>
    </source>
</evidence>
<dbReference type="SUPFAM" id="SSF58104">
    <property type="entry name" value="Methyl-accepting chemotaxis protein (MCP) signaling domain"/>
    <property type="match status" value="1"/>
</dbReference>
<dbReference type="EMBL" id="BDQM01000010">
    <property type="protein sequence ID" value="GAW96020.1"/>
    <property type="molecule type" value="Genomic_DNA"/>
</dbReference>
<accession>A0ABQ0MUI7</accession>
<evidence type="ECO:0000256" key="7">
    <source>
        <dbReference type="SAM" id="Phobius"/>
    </source>
</evidence>
<feature type="domain" description="Methyl-accepting transducer" evidence="8">
    <location>
        <begin position="116"/>
        <end position="352"/>
    </location>
</feature>
<name>A0ABQ0MUI7_9GAMM</name>
<dbReference type="SMART" id="SM00283">
    <property type="entry name" value="MA"/>
    <property type="match status" value="1"/>
</dbReference>
<dbReference type="InterPro" id="IPR004089">
    <property type="entry name" value="MCPsignal_dom"/>
</dbReference>
<keyword evidence="3 7" id="KW-1133">Transmembrane helix</keyword>
<gene>
    <name evidence="9" type="ORF">MTCD1_01627</name>
</gene>
<dbReference type="PANTHER" id="PTHR32089:SF119">
    <property type="entry name" value="METHYL-ACCEPTING CHEMOTAXIS PROTEIN CTPL"/>
    <property type="match status" value="1"/>
</dbReference>
<feature type="transmembrane region" description="Helical" evidence="7">
    <location>
        <begin position="34"/>
        <end position="55"/>
    </location>
</feature>
<protein>
    <submittedName>
        <fullName evidence="9">Methyl-accepting chemotaxis protein</fullName>
    </submittedName>
</protein>
<evidence type="ECO:0000259" key="8">
    <source>
        <dbReference type="PROSITE" id="PS50111"/>
    </source>
</evidence>
<evidence type="ECO:0000313" key="10">
    <source>
        <dbReference type="Proteomes" id="UP000197068"/>
    </source>
</evidence>
<sequence length="388" mass="41692">MLSKLSIKLLIPNLAIGLVFIFSTFFMIDSVSNFTLVVIFSALVVLQSLVSYFFFTHMLTNRLLRLNAYIDMVVSTEEAPAEPLKDPANDDLAQVTNELSHFIVGLADVVNVIRQESEVLCQGSTSLSQQMSESIKLVENSTVQIAQMAESIEDVANTSSSLSNSAEQVSETTSSVMETLAEGVNSSNISQKTIEAVASEVGEMAKELALLQEECARIGSVLDVIKGIAEQTNLLALNAAIEAARAGEQGRGFAVVADEVRALAHRTQESTVEIQAMVERLQTKSSNAVNSISKGHKLTQDSLKYSADVVKALDKIGYACQDVDNLTSQIASTTLAQQSATSSINDTMLAVVSLSHDINSGLNSVAAHAEQQQQTSKEVEQAINRICV</sequence>
<dbReference type="Proteomes" id="UP000197068">
    <property type="component" value="Unassembled WGS sequence"/>
</dbReference>
<evidence type="ECO:0000256" key="1">
    <source>
        <dbReference type="ARBA" id="ARBA00004141"/>
    </source>
</evidence>
<reference evidence="9 10" key="1">
    <citation type="submission" date="2017-06" db="EMBL/GenBank/DDBJ databases">
        <title>Whole Genome Sequences of Colwellia marinimaniae MTCD1.</title>
        <authorList>
            <person name="Kusumoto H."/>
            <person name="Inoue M."/>
            <person name="Tanikawa K."/>
            <person name="Maeji H."/>
            <person name="Cameron J.H."/>
            <person name="Bartlett D.H."/>
        </authorList>
    </citation>
    <scope>NUCLEOTIDE SEQUENCE [LARGE SCALE GENOMIC DNA]</scope>
    <source>
        <strain evidence="9 10">MTCD1</strain>
    </source>
</reference>
<evidence type="ECO:0000313" key="9">
    <source>
        <dbReference type="EMBL" id="GAW96020.1"/>
    </source>
</evidence>
<dbReference type="PROSITE" id="PS50111">
    <property type="entry name" value="CHEMOTAXIS_TRANSDUC_2"/>
    <property type="match status" value="1"/>
</dbReference>
<evidence type="ECO:0000256" key="6">
    <source>
        <dbReference type="PROSITE-ProRule" id="PRU00284"/>
    </source>
</evidence>